<dbReference type="InterPro" id="IPR032675">
    <property type="entry name" value="LRR_dom_sf"/>
</dbReference>
<accession>A0A517SUG6</accession>
<dbReference type="EMBL" id="CP036272">
    <property type="protein sequence ID" value="QDT59740.1"/>
    <property type="molecule type" value="Genomic_DNA"/>
</dbReference>
<keyword evidence="3" id="KW-1185">Reference proteome</keyword>
<dbReference type="Proteomes" id="UP000315003">
    <property type="component" value="Chromosome"/>
</dbReference>
<dbReference type="AlphaFoldDB" id="A0A517SUG6"/>
<dbReference type="PANTHER" id="PTHR13318:SF190">
    <property type="entry name" value="PARTNER OF PAIRED, ISOFORM B"/>
    <property type="match status" value="1"/>
</dbReference>
<dbReference type="Gene3D" id="3.80.10.10">
    <property type="entry name" value="Ribonuclease Inhibitor"/>
    <property type="match status" value="1"/>
</dbReference>
<feature type="signal peptide" evidence="1">
    <location>
        <begin position="1"/>
        <end position="20"/>
    </location>
</feature>
<gene>
    <name evidence="2" type="ORF">SV7mr_22490</name>
</gene>
<dbReference type="OrthoDB" id="269606at2"/>
<protein>
    <submittedName>
        <fullName evidence="2">Leucine Rich repeats (2 copies)</fullName>
    </submittedName>
</protein>
<keyword evidence="1" id="KW-0732">Signal</keyword>
<feature type="chain" id="PRO_5022175971" evidence="1">
    <location>
        <begin position="21"/>
        <end position="243"/>
    </location>
</feature>
<dbReference type="SUPFAM" id="SSF52047">
    <property type="entry name" value="RNI-like"/>
    <property type="match status" value="1"/>
</dbReference>
<name>A0A517SUG6_9BACT</name>
<evidence type="ECO:0000313" key="2">
    <source>
        <dbReference type="EMBL" id="QDT59740.1"/>
    </source>
</evidence>
<dbReference type="RefSeq" id="WP_145271814.1">
    <property type="nucleotide sequence ID" value="NZ_CP036272.1"/>
</dbReference>
<dbReference type="GO" id="GO:0019005">
    <property type="term" value="C:SCF ubiquitin ligase complex"/>
    <property type="evidence" value="ECO:0007669"/>
    <property type="project" value="TreeGrafter"/>
</dbReference>
<evidence type="ECO:0000313" key="3">
    <source>
        <dbReference type="Proteomes" id="UP000315003"/>
    </source>
</evidence>
<reference evidence="2 3" key="1">
    <citation type="submission" date="2019-02" db="EMBL/GenBank/DDBJ databases">
        <title>Deep-cultivation of Planctomycetes and their phenomic and genomic characterization uncovers novel biology.</title>
        <authorList>
            <person name="Wiegand S."/>
            <person name="Jogler M."/>
            <person name="Boedeker C."/>
            <person name="Pinto D."/>
            <person name="Vollmers J."/>
            <person name="Rivas-Marin E."/>
            <person name="Kohn T."/>
            <person name="Peeters S.H."/>
            <person name="Heuer A."/>
            <person name="Rast P."/>
            <person name="Oberbeckmann S."/>
            <person name="Bunk B."/>
            <person name="Jeske O."/>
            <person name="Meyerdierks A."/>
            <person name="Storesund J.E."/>
            <person name="Kallscheuer N."/>
            <person name="Luecker S."/>
            <person name="Lage O.M."/>
            <person name="Pohl T."/>
            <person name="Merkel B.J."/>
            <person name="Hornburger P."/>
            <person name="Mueller R.-W."/>
            <person name="Bruemmer F."/>
            <person name="Labrenz M."/>
            <person name="Spormann A.M."/>
            <person name="Op den Camp H."/>
            <person name="Overmann J."/>
            <person name="Amann R."/>
            <person name="Jetten M.S.M."/>
            <person name="Mascher T."/>
            <person name="Medema M.H."/>
            <person name="Devos D.P."/>
            <person name="Kaster A.-K."/>
            <person name="Ovreas L."/>
            <person name="Rohde M."/>
            <person name="Galperin M.Y."/>
            <person name="Jogler C."/>
        </authorList>
    </citation>
    <scope>NUCLEOTIDE SEQUENCE [LARGE SCALE GENOMIC DNA]</scope>
    <source>
        <strain evidence="2 3">SV_7m_r</strain>
    </source>
</reference>
<dbReference type="PANTHER" id="PTHR13318">
    <property type="entry name" value="PARTNER OF PAIRED, ISOFORM B-RELATED"/>
    <property type="match status" value="1"/>
</dbReference>
<dbReference type="GO" id="GO:0031146">
    <property type="term" value="P:SCF-dependent proteasomal ubiquitin-dependent protein catabolic process"/>
    <property type="evidence" value="ECO:0007669"/>
    <property type="project" value="TreeGrafter"/>
</dbReference>
<sequence length="243" mass="26999" precursor="true">MKFMLRIFIAALLLLGPEQLATSQQPMEKGTWSFRDGLPNAVTFVYGTKLTAKDLSQLSQCTRLTHVMMGNAGIDSEYVTIEGDLTALGKLKNLVELHLCKDGIHDDDLKFIALLPKLEVLEFNADNGYEGAPICTDKSAKHLSAAKTLRSLTIHDGNLTDAFVATITENLHHLETLSLSSSQLTDESLRMISERCNKLKSLSISSENFTVEGLKQLDKMKRLEQRRVISPALRKTRALKAIQ</sequence>
<proteinExistence type="predicted"/>
<evidence type="ECO:0000256" key="1">
    <source>
        <dbReference type="SAM" id="SignalP"/>
    </source>
</evidence>
<organism evidence="2 3">
    <name type="scientific">Stieleria bergensis</name>
    <dbReference type="NCBI Taxonomy" id="2528025"/>
    <lineage>
        <taxon>Bacteria</taxon>
        <taxon>Pseudomonadati</taxon>
        <taxon>Planctomycetota</taxon>
        <taxon>Planctomycetia</taxon>
        <taxon>Pirellulales</taxon>
        <taxon>Pirellulaceae</taxon>
        <taxon>Stieleria</taxon>
    </lineage>
</organism>